<keyword evidence="2" id="KW-1185">Reference proteome</keyword>
<proteinExistence type="predicted"/>
<organism evidence="1 2">
    <name type="scientific">Dorcoceras hygrometricum</name>
    <dbReference type="NCBI Taxonomy" id="472368"/>
    <lineage>
        <taxon>Eukaryota</taxon>
        <taxon>Viridiplantae</taxon>
        <taxon>Streptophyta</taxon>
        <taxon>Embryophyta</taxon>
        <taxon>Tracheophyta</taxon>
        <taxon>Spermatophyta</taxon>
        <taxon>Magnoliopsida</taxon>
        <taxon>eudicotyledons</taxon>
        <taxon>Gunneridae</taxon>
        <taxon>Pentapetalae</taxon>
        <taxon>asterids</taxon>
        <taxon>lamiids</taxon>
        <taxon>Lamiales</taxon>
        <taxon>Gesneriaceae</taxon>
        <taxon>Didymocarpoideae</taxon>
        <taxon>Trichosporeae</taxon>
        <taxon>Loxocarpinae</taxon>
        <taxon>Dorcoceras</taxon>
    </lineage>
</organism>
<evidence type="ECO:0000313" key="1">
    <source>
        <dbReference type="EMBL" id="KZV27924.1"/>
    </source>
</evidence>
<gene>
    <name evidence="1" type="ORF">F511_30708</name>
</gene>
<accession>A0A2Z7B2C2</accession>
<dbReference type="EMBL" id="KV010231">
    <property type="protein sequence ID" value="KZV27924.1"/>
    <property type="molecule type" value="Genomic_DNA"/>
</dbReference>
<protein>
    <submittedName>
        <fullName evidence="1">Uncharacterized protein</fullName>
    </submittedName>
</protein>
<sequence length="132" mass="14314">MACDRWPCPAHGGRSSISACRAMSRRVVLGSRPLAGRRSSSPAHSLRYGCAPLRACLRDDVAHWPTRCCATGSLLADDGRCCAPLLVDARCALAARWARDVERGRASRLAWRRALPPPPAVAPAKLRRCRDG</sequence>
<name>A0A2Z7B2C2_9LAMI</name>
<evidence type="ECO:0000313" key="2">
    <source>
        <dbReference type="Proteomes" id="UP000250235"/>
    </source>
</evidence>
<reference evidence="1 2" key="1">
    <citation type="journal article" date="2015" name="Proc. Natl. Acad. Sci. U.S.A.">
        <title>The resurrection genome of Boea hygrometrica: A blueprint for survival of dehydration.</title>
        <authorList>
            <person name="Xiao L."/>
            <person name="Yang G."/>
            <person name="Zhang L."/>
            <person name="Yang X."/>
            <person name="Zhao S."/>
            <person name="Ji Z."/>
            <person name="Zhou Q."/>
            <person name="Hu M."/>
            <person name="Wang Y."/>
            <person name="Chen M."/>
            <person name="Xu Y."/>
            <person name="Jin H."/>
            <person name="Xiao X."/>
            <person name="Hu G."/>
            <person name="Bao F."/>
            <person name="Hu Y."/>
            <person name="Wan P."/>
            <person name="Li L."/>
            <person name="Deng X."/>
            <person name="Kuang T."/>
            <person name="Xiang C."/>
            <person name="Zhu J.K."/>
            <person name="Oliver M.J."/>
            <person name="He Y."/>
        </authorList>
    </citation>
    <scope>NUCLEOTIDE SEQUENCE [LARGE SCALE GENOMIC DNA]</scope>
    <source>
        <strain evidence="2">cv. XS01</strain>
    </source>
</reference>
<dbReference type="AlphaFoldDB" id="A0A2Z7B2C2"/>
<dbReference type="Proteomes" id="UP000250235">
    <property type="component" value="Unassembled WGS sequence"/>
</dbReference>